<dbReference type="PANTHER" id="PTHR30055">
    <property type="entry name" value="HTH-TYPE TRANSCRIPTIONAL REGULATOR RUTR"/>
    <property type="match status" value="1"/>
</dbReference>
<dbReference type="InterPro" id="IPR036271">
    <property type="entry name" value="Tet_transcr_reg_TetR-rel_C_sf"/>
</dbReference>
<proteinExistence type="predicted"/>
<evidence type="ECO:0000313" key="5">
    <source>
        <dbReference type="EMBL" id="OUS40302.1"/>
    </source>
</evidence>
<dbReference type="PRINTS" id="PR00455">
    <property type="entry name" value="HTHTETR"/>
</dbReference>
<dbReference type="AlphaFoldDB" id="A0A1Y5HZ02"/>
<reference evidence="6" key="1">
    <citation type="journal article" date="2017" name="Proc. Natl. Acad. Sci. U.S.A.">
        <title>Simulation of Deepwater Horizon oil plume reveals substrate specialization within a complex community of hydrocarbon degraders.</title>
        <authorList>
            <person name="Hu P."/>
            <person name="Dubinsky E.A."/>
            <person name="Probst A.J."/>
            <person name="Wang J."/>
            <person name="Sieber C.M.K."/>
            <person name="Tom L.M."/>
            <person name="Gardinali P."/>
            <person name="Banfield J.F."/>
            <person name="Atlas R.M."/>
            <person name="Andersen G.L."/>
        </authorList>
    </citation>
    <scope>NUCLEOTIDE SEQUENCE [LARGE SCALE GENOMIC DNA]</scope>
</reference>
<dbReference type="GO" id="GO:0003700">
    <property type="term" value="F:DNA-binding transcription factor activity"/>
    <property type="evidence" value="ECO:0007669"/>
    <property type="project" value="TreeGrafter"/>
</dbReference>
<dbReference type="GO" id="GO:0000976">
    <property type="term" value="F:transcription cis-regulatory region binding"/>
    <property type="evidence" value="ECO:0007669"/>
    <property type="project" value="TreeGrafter"/>
</dbReference>
<evidence type="ECO:0000313" key="6">
    <source>
        <dbReference type="Proteomes" id="UP000227088"/>
    </source>
</evidence>
<evidence type="ECO:0000256" key="2">
    <source>
        <dbReference type="ARBA" id="ARBA00023125"/>
    </source>
</evidence>
<name>A0A1Y5HZ02_OLEAN</name>
<gene>
    <name evidence="5" type="ORF">A9R00_06730</name>
</gene>
<dbReference type="EMBL" id="MABE01000377">
    <property type="protein sequence ID" value="OUS40302.1"/>
    <property type="molecule type" value="Genomic_DNA"/>
</dbReference>
<evidence type="ECO:0000256" key="3">
    <source>
        <dbReference type="PROSITE-ProRule" id="PRU00335"/>
    </source>
</evidence>
<feature type="DNA-binding region" description="H-T-H motif" evidence="3">
    <location>
        <begin position="53"/>
        <end position="72"/>
    </location>
</feature>
<accession>A0A1Y5HZ02</accession>
<sequence length="214" mass="23846">MSQNTTPISKVTISATQQHLIEQGTINAPDSAKGRLLQAAATLFKEKGYERTTVRDLGKAVGIQSGSLFHHYPNKESILKAVMEETILLNTELMKVALAASPKPEDKVLALIECELKSVLGETGAAMTVLVYEWRSLKEENQQHILKLRELYENLWLSTLNEAKDAGLVVIDPFVLRRLLTGALSWTVNWYRQEGDMTIDQLAQMTLSLAIKPV</sequence>
<keyword evidence="2 3" id="KW-0238">DNA-binding</keyword>
<feature type="domain" description="HTH tetR-type" evidence="4">
    <location>
        <begin position="30"/>
        <end position="90"/>
    </location>
</feature>
<dbReference type="Gene3D" id="1.10.357.10">
    <property type="entry name" value="Tetracycline Repressor, domain 2"/>
    <property type="match status" value="1"/>
</dbReference>
<dbReference type="Proteomes" id="UP000227088">
    <property type="component" value="Unassembled WGS sequence"/>
</dbReference>
<evidence type="ECO:0000259" key="4">
    <source>
        <dbReference type="PROSITE" id="PS50977"/>
    </source>
</evidence>
<dbReference type="PANTHER" id="PTHR30055:SF183">
    <property type="entry name" value="NUCLEOID OCCLUSION FACTOR SLMA"/>
    <property type="match status" value="1"/>
</dbReference>
<evidence type="ECO:0000256" key="1">
    <source>
        <dbReference type="ARBA" id="ARBA00023054"/>
    </source>
</evidence>
<dbReference type="Pfam" id="PF17932">
    <property type="entry name" value="TetR_C_24"/>
    <property type="match status" value="1"/>
</dbReference>
<dbReference type="InterPro" id="IPR050109">
    <property type="entry name" value="HTH-type_TetR-like_transc_reg"/>
</dbReference>
<dbReference type="InterPro" id="IPR009057">
    <property type="entry name" value="Homeodomain-like_sf"/>
</dbReference>
<comment type="caution">
    <text evidence="5">The sequence shown here is derived from an EMBL/GenBank/DDBJ whole genome shotgun (WGS) entry which is preliminary data.</text>
</comment>
<organism evidence="5 6">
    <name type="scientific">Oleispira antarctica</name>
    <dbReference type="NCBI Taxonomy" id="188908"/>
    <lineage>
        <taxon>Bacteria</taxon>
        <taxon>Pseudomonadati</taxon>
        <taxon>Pseudomonadota</taxon>
        <taxon>Gammaproteobacteria</taxon>
        <taxon>Oceanospirillales</taxon>
        <taxon>Oceanospirillaceae</taxon>
        <taxon>Oleispira</taxon>
    </lineage>
</organism>
<dbReference type="PROSITE" id="PS50977">
    <property type="entry name" value="HTH_TETR_2"/>
    <property type="match status" value="1"/>
</dbReference>
<dbReference type="SUPFAM" id="SSF48498">
    <property type="entry name" value="Tetracyclin repressor-like, C-terminal domain"/>
    <property type="match status" value="1"/>
</dbReference>
<dbReference type="InterPro" id="IPR041490">
    <property type="entry name" value="KstR2_TetR_C"/>
</dbReference>
<dbReference type="Pfam" id="PF00440">
    <property type="entry name" value="TetR_N"/>
    <property type="match status" value="1"/>
</dbReference>
<dbReference type="InterPro" id="IPR001647">
    <property type="entry name" value="HTH_TetR"/>
</dbReference>
<protein>
    <submittedName>
        <fullName evidence="5">TetR family transcriptional regulator</fullName>
    </submittedName>
</protein>
<dbReference type="SUPFAM" id="SSF46689">
    <property type="entry name" value="Homeodomain-like"/>
    <property type="match status" value="1"/>
</dbReference>
<keyword evidence="1" id="KW-0175">Coiled coil</keyword>